<dbReference type="KEGG" id="faf:OE104_11065"/>
<dbReference type="Proteomes" id="UP001164718">
    <property type="component" value="Chromosome"/>
</dbReference>
<organism evidence="6 7">
    <name type="scientific">Fervidibacillus albus</name>
    <dbReference type="NCBI Taxonomy" id="2980026"/>
    <lineage>
        <taxon>Bacteria</taxon>
        <taxon>Bacillati</taxon>
        <taxon>Bacillota</taxon>
        <taxon>Bacilli</taxon>
        <taxon>Bacillales</taxon>
        <taxon>Bacillaceae</taxon>
        <taxon>Fervidibacillus</taxon>
    </lineage>
</organism>
<dbReference type="PANTHER" id="PTHR30246:SF1">
    <property type="entry name" value="2-DEHYDRO-3-DEOXY-6-PHOSPHOGALACTONATE ALDOLASE-RELATED"/>
    <property type="match status" value="1"/>
</dbReference>
<dbReference type="NCBIfam" id="TIGR01182">
    <property type="entry name" value="eda"/>
    <property type="match status" value="1"/>
</dbReference>
<gene>
    <name evidence="6" type="ORF">OE104_11065</name>
</gene>
<dbReference type="EMBL" id="CP106878">
    <property type="protein sequence ID" value="WAA09125.1"/>
    <property type="molecule type" value="Genomic_DNA"/>
</dbReference>
<dbReference type="GO" id="GO:0008700">
    <property type="term" value="F:(R,S)-4-hydroxy-2-oxoglutarate aldolase activity"/>
    <property type="evidence" value="ECO:0007669"/>
    <property type="project" value="UniProtKB-EC"/>
</dbReference>
<evidence type="ECO:0000256" key="2">
    <source>
        <dbReference type="ARBA" id="ARBA00006906"/>
    </source>
</evidence>
<comment type="pathway">
    <text evidence="1">Carbohydrate acid metabolism.</text>
</comment>
<dbReference type="SUPFAM" id="SSF51569">
    <property type="entry name" value="Aldolase"/>
    <property type="match status" value="1"/>
</dbReference>
<dbReference type="NCBIfam" id="NF005119">
    <property type="entry name" value="PRK06552.1"/>
    <property type="match status" value="1"/>
</dbReference>
<comment type="similarity">
    <text evidence="2">Belongs to the KHG/KDPG aldolase family.</text>
</comment>
<evidence type="ECO:0000313" key="7">
    <source>
        <dbReference type="Proteomes" id="UP001164718"/>
    </source>
</evidence>
<dbReference type="PANTHER" id="PTHR30246">
    <property type="entry name" value="2-KETO-3-DEOXY-6-PHOSPHOGLUCONATE ALDOLASE"/>
    <property type="match status" value="1"/>
</dbReference>
<keyword evidence="4 6" id="KW-0456">Lyase</keyword>
<proteinExistence type="inferred from homology"/>
<accession>A0A9E8LTK3</accession>
<evidence type="ECO:0000256" key="1">
    <source>
        <dbReference type="ARBA" id="ARBA00004761"/>
    </source>
</evidence>
<dbReference type="InterPro" id="IPR000887">
    <property type="entry name" value="Aldlse_KDPG_KHG"/>
</dbReference>
<dbReference type="EC" id="4.1.2.14" evidence="6"/>
<dbReference type="RefSeq" id="WP_275416910.1">
    <property type="nucleotide sequence ID" value="NZ_CP106878.1"/>
</dbReference>
<dbReference type="AlphaFoldDB" id="A0A9E8LTK3"/>
<sequence length="219" mass="23749">MLKKMDVLSKLHQGYAIAVIRGKSKQDAYNIAKYAYKGGIQSLEITFTTPQAEKVIAELVENGSPNMVVGAGTVLDATTARIAIMNGAQYVVSPHFDRDIALLCNRYTIPYLPGCGTVTEIMEALTYGVEVIKLFPGGHLGPSFIKDIKGPIPYVGMMPSGGVNIDNVHEWIARGAFAVGIGSALTKDVMNDDYSSVETTARNFIKKIHSIQKDLQPEL</sequence>
<dbReference type="Pfam" id="PF01081">
    <property type="entry name" value="Aldolase"/>
    <property type="match status" value="1"/>
</dbReference>
<keyword evidence="7" id="KW-1185">Reference proteome</keyword>
<dbReference type="EC" id="4.1.3.16" evidence="6"/>
<dbReference type="GO" id="GO:0008675">
    <property type="term" value="F:2-dehydro-3-deoxy-phosphogluconate aldolase activity"/>
    <property type="evidence" value="ECO:0007669"/>
    <property type="project" value="UniProtKB-EC"/>
</dbReference>
<evidence type="ECO:0000313" key="6">
    <source>
        <dbReference type="EMBL" id="WAA09125.1"/>
    </source>
</evidence>
<reference evidence="6" key="1">
    <citation type="submission" date="2022-09" db="EMBL/GenBank/DDBJ databases">
        <title>Complete Genomes of Fervidibacillus albus and Fervidibacillus halotolerans isolated from tidal flat sediments.</title>
        <authorList>
            <person name="Kwon K.K."/>
            <person name="Yang S.-H."/>
            <person name="Park M.J."/>
            <person name="Oh H.-M."/>
        </authorList>
    </citation>
    <scope>NUCLEOTIDE SEQUENCE</scope>
    <source>
        <strain evidence="6">MEBiC13591</strain>
    </source>
</reference>
<evidence type="ECO:0000256" key="4">
    <source>
        <dbReference type="ARBA" id="ARBA00023239"/>
    </source>
</evidence>
<evidence type="ECO:0000256" key="3">
    <source>
        <dbReference type="ARBA" id="ARBA00011233"/>
    </source>
</evidence>
<protein>
    <submittedName>
        <fullName evidence="6">Bifunctional 2-keto-4-hydroxyglutarate aldolase/2-keto-3-deoxy-6-phosphogluconate aldolase</fullName>
        <ecNumber evidence="6">4.1.2.14</ecNumber>
        <ecNumber evidence="6">4.1.3.16</ecNumber>
    </submittedName>
</protein>
<dbReference type="Gene3D" id="3.20.20.70">
    <property type="entry name" value="Aldolase class I"/>
    <property type="match status" value="1"/>
</dbReference>
<comment type="subunit">
    <text evidence="3">Homotrimer.</text>
</comment>
<keyword evidence="5" id="KW-0119">Carbohydrate metabolism</keyword>
<name>A0A9E8LTK3_9BACI</name>
<evidence type="ECO:0000256" key="5">
    <source>
        <dbReference type="ARBA" id="ARBA00023277"/>
    </source>
</evidence>
<dbReference type="InterPro" id="IPR013785">
    <property type="entry name" value="Aldolase_TIM"/>
</dbReference>
<dbReference type="CDD" id="cd00452">
    <property type="entry name" value="KDPG_aldolase"/>
    <property type="match status" value="1"/>
</dbReference>